<dbReference type="RefSeq" id="WP_074522082.1">
    <property type="nucleotide sequence ID" value="NZ_FNHZ01000007.1"/>
</dbReference>
<dbReference type="Pfam" id="PF01618">
    <property type="entry name" value="MotA_ExbB"/>
    <property type="match status" value="1"/>
</dbReference>
<evidence type="ECO:0000313" key="11">
    <source>
        <dbReference type="Proteomes" id="UP000187651"/>
    </source>
</evidence>
<reference evidence="11" key="1">
    <citation type="submission" date="2016-10" db="EMBL/GenBank/DDBJ databases">
        <authorList>
            <person name="Varghese N."/>
            <person name="Submissions S."/>
        </authorList>
    </citation>
    <scope>NUCLEOTIDE SEQUENCE [LARGE SCALE GENOMIC DNA]</scope>
    <source>
        <strain evidence="11">M83</strain>
    </source>
</reference>
<evidence type="ECO:0000313" key="10">
    <source>
        <dbReference type="EMBL" id="SDN17674.1"/>
    </source>
</evidence>
<comment type="similarity">
    <text evidence="2">Belongs to the MotA family.</text>
</comment>
<keyword evidence="3" id="KW-0813">Transport</keyword>
<dbReference type="PROSITE" id="PS01307">
    <property type="entry name" value="MOTA"/>
    <property type="match status" value="1"/>
</dbReference>
<name>A0A1G9Z8K9_9FIRM</name>
<feature type="domain" description="MotA/TolQ/ExbB proton channel" evidence="9">
    <location>
        <begin position="103"/>
        <end position="218"/>
    </location>
</feature>
<dbReference type="PANTHER" id="PTHR30433">
    <property type="entry name" value="CHEMOTAXIS PROTEIN MOTA"/>
    <property type="match status" value="1"/>
</dbReference>
<dbReference type="PANTHER" id="PTHR30433:SF2">
    <property type="entry name" value="MOTILITY PROTEIN A"/>
    <property type="match status" value="1"/>
</dbReference>
<dbReference type="GO" id="GO:0071978">
    <property type="term" value="P:bacterial-type flagellum-dependent swarming motility"/>
    <property type="evidence" value="ECO:0007669"/>
    <property type="project" value="InterPro"/>
</dbReference>
<proteinExistence type="inferred from homology"/>
<dbReference type="InterPro" id="IPR000540">
    <property type="entry name" value="Flag_MotA_CS"/>
</dbReference>
<protein>
    <submittedName>
        <fullName evidence="10">Chemotaxis protein MotA</fullName>
    </submittedName>
</protein>
<evidence type="ECO:0000256" key="6">
    <source>
        <dbReference type="ARBA" id="ARBA00022989"/>
    </source>
</evidence>
<evidence type="ECO:0000256" key="3">
    <source>
        <dbReference type="ARBA" id="ARBA00022448"/>
    </source>
</evidence>
<organism evidence="10 11">
    <name type="scientific">Lachnospira pectinoschiza</name>
    <dbReference type="NCBI Taxonomy" id="28052"/>
    <lineage>
        <taxon>Bacteria</taxon>
        <taxon>Bacillati</taxon>
        <taxon>Bacillota</taxon>
        <taxon>Clostridia</taxon>
        <taxon>Lachnospirales</taxon>
        <taxon>Lachnospiraceae</taxon>
        <taxon>Lachnospira</taxon>
    </lineage>
</organism>
<feature type="transmembrane region" description="Helical" evidence="8">
    <location>
        <begin position="145"/>
        <end position="168"/>
    </location>
</feature>
<dbReference type="OrthoDB" id="9806929at2"/>
<evidence type="ECO:0000256" key="2">
    <source>
        <dbReference type="ARBA" id="ARBA00008038"/>
    </source>
</evidence>
<dbReference type="GO" id="GO:0006935">
    <property type="term" value="P:chemotaxis"/>
    <property type="evidence" value="ECO:0007669"/>
    <property type="project" value="InterPro"/>
</dbReference>
<comment type="subcellular location">
    <subcellularLocation>
        <location evidence="1">Cell membrane</location>
        <topology evidence="1">Multi-pass membrane protein</topology>
    </subcellularLocation>
</comment>
<evidence type="ECO:0000256" key="5">
    <source>
        <dbReference type="ARBA" id="ARBA00022692"/>
    </source>
</evidence>
<accession>A0A1G9Z8K9</accession>
<feature type="transmembrane region" description="Helical" evidence="8">
    <location>
        <begin position="38"/>
        <end position="56"/>
    </location>
</feature>
<gene>
    <name evidence="10" type="ORF">SAMN05216544_2079</name>
</gene>
<dbReference type="InterPro" id="IPR047055">
    <property type="entry name" value="MotA-like"/>
</dbReference>
<evidence type="ECO:0000256" key="1">
    <source>
        <dbReference type="ARBA" id="ARBA00004651"/>
    </source>
</evidence>
<keyword evidence="7 8" id="KW-0472">Membrane</keyword>
<feature type="transmembrane region" description="Helical" evidence="8">
    <location>
        <begin position="180"/>
        <end position="202"/>
    </location>
</feature>
<dbReference type="InterPro" id="IPR002898">
    <property type="entry name" value="MotA_ExbB_proton_chnl"/>
</dbReference>
<dbReference type="GO" id="GO:0005886">
    <property type="term" value="C:plasma membrane"/>
    <property type="evidence" value="ECO:0007669"/>
    <property type="project" value="UniProtKB-SubCell"/>
</dbReference>
<dbReference type="AlphaFoldDB" id="A0A1G9Z8K9"/>
<evidence type="ECO:0000256" key="7">
    <source>
        <dbReference type="ARBA" id="ARBA00023136"/>
    </source>
</evidence>
<sequence>MDIATLAGIVLGLVMVLFGIISSGGVAALGNFIDVPSLIITIFGSLTSLMASYTMADFTGGFAGIGVAMKDPKLDHGATISKIIELSNVARKEGLLALEEIARSLEDQFMQKGILLIVDGTEPELVRGILETELMNMEARHKNKAGFFDAWAALGPAWGMIGTLVGLVNMLKNLSDASTIGPNMAVALLTTLYGSLLANWICTPVSNKLKQRAAIEFQLKEIVIEGLLSIQAGENPRVIEEKLKSFLAPKAREAISSEGGAA</sequence>
<keyword evidence="11" id="KW-1185">Reference proteome</keyword>
<keyword evidence="6 8" id="KW-1133">Transmembrane helix</keyword>
<dbReference type="Proteomes" id="UP000187651">
    <property type="component" value="Unassembled WGS sequence"/>
</dbReference>
<keyword evidence="4" id="KW-1003">Cell membrane</keyword>
<evidence type="ECO:0000259" key="9">
    <source>
        <dbReference type="Pfam" id="PF01618"/>
    </source>
</evidence>
<evidence type="ECO:0000256" key="4">
    <source>
        <dbReference type="ARBA" id="ARBA00022475"/>
    </source>
</evidence>
<evidence type="ECO:0000256" key="8">
    <source>
        <dbReference type="SAM" id="Phobius"/>
    </source>
</evidence>
<dbReference type="EMBL" id="FNHZ01000007">
    <property type="protein sequence ID" value="SDN17674.1"/>
    <property type="molecule type" value="Genomic_DNA"/>
</dbReference>
<keyword evidence="5 8" id="KW-0812">Transmembrane</keyword>